<evidence type="ECO:0000256" key="2">
    <source>
        <dbReference type="ARBA" id="ARBA00023242"/>
    </source>
</evidence>
<keyword evidence="2" id="KW-0539">Nucleus</keyword>
<dbReference type="Proteomes" id="UP000794436">
    <property type="component" value="Unassembled WGS sequence"/>
</dbReference>
<dbReference type="PANTHER" id="PTHR12509">
    <property type="entry name" value="SPERMATOGENESIS-ASSOCIATED 4-RELATED"/>
    <property type="match status" value="1"/>
</dbReference>
<dbReference type="EMBL" id="SPLM01000002">
    <property type="protein sequence ID" value="TMW68246.1"/>
    <property type="molecule type" value="Genomic_DNA"/>
</dbReference>
<evidence type="ECO:0000256" key="1">
    <source>
        <dbReference type="ARBA" id="ARBA00004123"/>
    </source>
</evidence>
<feature type="region of interest" description="Disordered" evidence="5">
    <location>
        <begin position="126"/>
        <end position="157"/>
    </location>
</feature>
<dbReference type="PROSITE" id="PS50021">
    <property type="entry name" value="CH"/>
    <property type="match status" value="1"/>
</dbReference>
<evidence type="ECO:0000259" key="6">
    <source>
        <dbReference type="PROSITE" id="PS50021"/>
    </source>
</evidence>
<dbReference type="GO" id="GO:0008017">
    <property type="term" value="F:microtubule binding"/>
    <property type="evidence" value="ECO:0007669"/>
    <property type="project" value="TreeGrafter"/>
</dbReference>
<dbReference type="AlphaFoldDB" id="A0A8K1CTB8"/>
<dbReference type="Pfam" id="PF06294">
    <property type="entry name" value="CH_2"/>
    <property type="match status" value="1"/>
</dbReference>
<proteinExistence type="predicted"/>
<sequence length="842" mass="93872">MTQESAAANKLNRELLRWIQSLDLAYSIKNVKRDFSNGFLVAEIMSRYYDKDVSMHSYDNGIGIKVKKDNWDQLHKIFSRVSDLEPLTSRVDIEAVIHCQNGAAVAFLTKLYQCLTKRTIQPIAAPSAAATGGGGGRTQPTPAVKSGLDPMEDIPPYAKPTGTALIREKMRAPDIAETNDETEINRKVRNIHAQHEENLQLERLMSMDTPDRYPSLRNASKATVLRGATKPVRNDETPMLMTQQVVKEVQIKSMNEKSLEKLRMNREAKDVESPGNGGGGVTGGVGATFEHFNRSGVYGLGGGGASGELIQKRRPLDLLNDGVVRRLSPVLVSKLDQRGRDKFYAFLDALHDGRLVSDQEGADLLVDIVDDPNVLAQAFMDFPKDFWKFVGAMTPLLTENDEIHPLFVAVHLTLVRIGSCCVERDGSTSMLLMMEYFMPKLPSLVRSFAAKRAPLVQIAYSFVPSTVLSHIQVIKRLRETFSEDIPLFIHLLSILLYTETQLDDTLVDLYHYYCCIGLETPCEKLRAACLSMLVPFMSYDITLVIDLLPRLTQFSSRHSWWEVKTQLLIVAAAFLHHVATTEQYSRDYTEQIELALTIIEREFHLNAHLNVRRVGLAYLAKDLAHYQELVPLYVDVLLSIPSTMRSVILQTESQQPETAENEANHASLPIRGTSGAHYRLSSLPEQWDSMAIAKQIFYERKSAQEADFDSMQVLLACVTQLASTADGTSQLQALYEQMRGYIVLGLLDAAACGSTAQILVQVTSFTSTTPSEIIEYDGLIDTLVQLVSRNVEDLRQQIAIKMLHDIRTISPRHAAAVQRCVEAVHHGSDATTFNASLFAAAL</sequence>
<evidence type="ECO:0000256" key="5">
    <source>
        <dbReference type="SAM" id="MobiDB-lite"/>
    </source>
</evidence>
<comment type="function">
    <text evidence="3">May play a role in apoptosis regulation.</text>
</comment>
<evidence type="ECO:0000313" key="8">
    <source>
        <dbReference type="Proteomes" id="UP000794436"/>
    </source>
</evidence>
<reference evidence="7" key="1">
    <citation type="submission" date="2019-03" db="EMBL/GenBank/DDBJ databases">
        <title>Long read genome sequence of the mycoparasitic Pythium oligandrum ATCC 38472 isolated from sugarbeet rhizosphere.</title>
        <authorList>
            <person name="Gaulin E."/>
        </authorList>
    </citation>
    <scope>NUCLEOTIDE SEQUENCE</scope>
    <source>
        <strain evidence="7">ATCC 38472_TT</strain>
    </source>
</reference>
<dbReference type="InterPro" id="IPR036872">
    <property type="entry name" value="CH_dom_sf"/>
</dbReference>
<comment type="caution">
    <text evidence="7">The sequence shown here is derived from an EMBL/GenBank/DDBJ whole genome shotgun (WGS) entry which is preliminary data.</text>
</comment>
<dbReference type="PANTHER" id="PTHR12509:SF8">
    <property type="entry name" value="SPERMATOGENESIS-ASSOCIATED PROTEIN 4"/>
    <property type="match status" value="1"/>
</dbReference>
<dbReference type="OrthoDB" id="62528at2759"/>
<name>A0A8K1CTB8_PYTOL</name>
<dbReference type="GO" id="GO:0005634">
    <property type="term" value="C:nucleus"/>
    <property type="evidence" value="ECO:0007669"/>
    <property type="project" value="UniProtKB-SubCell"/>
</dbReference>
<dbReference type="GO" id="GO:0051493">
    <property type="term" value="P:regulation of cytoskeleton organization"/>
    <property type="evidence" value="ECO:0007669"/>
    <property type="project" value="TreeGrafter"/>
</dbReference>
<organism evidence="7 8">
    <name type="scientific">Pythium oligandrum</name>
    <name type="common">Mycoparasitic fungus</name>
    <dbReference type="NCBI Taxonomy" id="41045"/>
    <lineage>
        <taxon>Eukaryota</taxon>
        <taxon>Sar</taxon>
        <taxon>Stramenopiles</taxon>
        <taxon>Oomycota</taxon>
        <taxon>Peronosporomycetes</taxon>
        <taxon>Pythiales</taxon>
        <taxon>Pythiaceae</taxon>
        <taxon>Pythium</taxon>
    </lineage>
</organism>
<dbReference type="FunFam" id="1.10.418.10:FF:000061">
    <property type="entry name" value="Spermatogenesis associated 4"/>
    <property type="match status" value="1"/>
</dbReference>
<gene>
    <name evidence="7" type="ORF">Poli38472_005714</name>
</gene>
<dbReference type="InterPro" id="IPR010441">
    <property type="entry name" value="CH_2"/>
</dbReference>
<keyword evidence="8" id="KW-1185">Reference proteome</keyword>
<evidence type="ECO:0000256" key="3">
    <source>
        <dbReference type="ARBA" id="ARBA00058372"/>
    </source>
</evidence>
<dbReference type="SUPFAM" id="SSF47576">
    <property type="entry name" value="Calponin-homology domain, CH-domain"/>
    <property type="match status" value="1"/>
</dbReference>
<dbReference type="InterPro" id="IPR052111">
    <property type="entry name" value="Spermatogenesis_Ciliary_MAP"/>
</dbReference>
<protein>
    <recommendedName>
        <fullName evidence="4">Spermatogenesis-associated protein 4</fullName>
    </recommendedName>
</protein>
<feature type="domain" description="Calponin-homology (CH)" evidence="6">
    <location>
        <begin position="9"/>
        <end position="116"/>
    </location>
</feature>
<dbReference type="InterPro" id="IPR001715">
    <property type="entry name" value="CH_dom"/>
</dbReference>
<evidence type="ECO:0000256" key="4">
    <source>
        <dbReference type="ARBA" id="ARBA00071322"/>
    </source>
</evidence>
<dbReference type="GO" id="GO:0005930">
    <property type="term" value="C:axoneme"/>
    <property type="evidence" value="ECO:0007669"/>
    <property type="project" value="TreeGrafter"/>
</dbReference>
<dbReference type="Gene3D" id="1.10.418.10">
    <property type="entry name" value="Calponin-like domain"/>
    <property type="match status" value="1"/>
</dbReference>
<accession>A0A8K1CTB8</accession>
<comment type="subcellular location">
    <subcellularLocation>
        <location evidence="1">Nucleus</location>
    </subcellularLocation>
</comment>
<evidence type="ECO:0000313" key="7">
    <source>
        <dbReference type="EMBL" id="TMW68246.1"/>
    </source>
</evidence>